<feature type="region of interest" description="Disordered" evidence="1">
    <location>
        <begin position="63"/>
        <end position="100"/>
    </location>
</feature>
<dbReference type="InterPro" id="IPR051100">
    <property type="entry name" value="DnaJ_subfamily_B/C"/>
</dbReference>
<dbReference type="Pfam" id="PF00226">
    <property type="entry name" value="DnaJ"/>
    <property type="match status" value="1"/>
</dbReference>
<organism evidence="3 4">
    <name type="scientific">Rotaria magnacalcarata</name>
    <dbReference type="NCBI Taxonomy" id="392030"/>
    <lineage>
        <taxon>Eukaryota</taxon>
        <taxon>Metazoa</taxon>
        <taxon>Spiralia</taxon>
        <taxon>Gnathifera</taxon>
        <taxon>Rotifera</taxon>
        <taxon>Eurotatoria</taxon>
        <taxon>Bdelloidea</taxon>
        <taxon>Philodinida</taxon>
        <taxon>Philodinidae</taxon>
        <taxon>Rotaria</taxon>
    </lineage>
</organism>
<dbReference type="PROSITE" id="PS50076">
    <property type="entry name" value="DNAJ_2"/>
    <property type="match status" value="1"/>
</dbReference>
<dbReference type="SMART" id="SM00271">
    <property type="entry name" value="DnaJ"/>
    <property type="match status" value="1"/>
</dbReference>
<name>A0A8S3H8E6_9BILA</name>
<accession>A0A8S3H8E6</accession>
<comment type="caution">
    <text evidence="3">The sequence shown here is derived from an EMBL/GenBank/DDBJ whole genome shotgun (WGS) entry which is preliminary data.</text>
</comment>
<protein>
    <recommendedName>
        <fullName evidence="2">J domain-containing protein</fullName>
    </recommendedName>
</protein>
<dbReference type="CDD" id="cd06257">
    <property type="entry name" value="DnaJ"/>
    <property type="match status" value="1"/>
</dbReference>
<dbReference type="GO" id="GO:0071218">
    <property type="term" value="P:cellular response to misfolded protein"/>
    <property type="evidence" value="ECO:0007669"/>
    <property type="project" value="TreeGrafter"/>
</dbReference>
<dbReference type="Proteomes" id="UP000676336">
    <property type="component" value="Unassembled WGS sequence"/>
</dbReference>
<evidence type="ECO:0000256" key="1">
    <source>
        <dbReference type="SAM" id="MobiDB-lite"/>
    </source>
</evidence>
<dbReference type="SUPFAM" id="SSF46565">
    <property type="entry name" value="Chaperone J-domain"/>
    <property type="match status" value="1"/>
</dbReference>
<feature type="non-terminal residue" evidence="3">
    <location>
        <position position="100"/>
    </location>
</feature>
<dbReference type="InterPro" id="IPR036869">
    <property type="entry name" value="J_dom_sf"/>
</dbReference>
<dbReference type="PRINTS" id="PR00625">
    <property type="entry name" value="JDOMAIN"/>
</dbReference>
<reference evidence="3" key="1">
    <citation type="submission" date="2021-02" db="EMBL/GenBank/DDBJ databases">
        <authorList>
            <person name="Nowell W R."/>
        </authorList>
    </citation>
    <scope>NUCLEOTIDE SEQUENCE</scope>
</reference>
<dbReference type="AlphaFoldDB" id="A0A8S3H8E6"/>
<feature type="domain" description="J" evidence="2">
    <location>
        <begin position="5"/>
        <end position="69"/>
    </location>
</feature>
<dbReference type="GO" id="GO:0030544">
    <property type="term" value="F:Hsp70 protein binding"/>
    <property type="evidence" value="ECO:0007669"/>
    <property type="project" value="TreeGrafter"/>
</dbReference>
<proteinExistence type="predicted"/>
<sequence length="100" mass="11431">MVVNDCYAILGVKLTATEDEIKKAYRKKALQYHPDKNSSKTAEEIFKQINKAYETLSDAAKRRTYDLQQQTTNTKSSSSHHHKNDSSFHSSNQPYFTSAN</sequence>
<dbReference type="PANTHER" id="PTHR43908:SF3">
    <property type="entry name" value="AT29763P-RELATED"/>
    <property type="match status" value="1"/>
</dbReference>
<dbReference type="GO" id="GO:0005789">
    <property type="term" value="C:endoplasmic reticulum membrane"/>
    <property type="evidence" value="ECO:0007669"/>
    <property type="project" value="TreeGrafter"/>
</dbReference>
<dbReference type="Gene3D" id="1.10.287.110">
    <property type="entry name" value="DnaJ domain"/>
    <property type="match status" value="1"/>
</dbReference>
<evidence type="ECO:0000259" key="2">
    <source>
        <dbReference type="PROSITE" id="PS50076"/>
    </source>
</evidence>
<gene>
    <name evidence="3" type="ORF">SMN809_LOCUS68453</name>
</gene>
<dbReference type="EMBL" id="CAJOBI010317443">
    <property type="protein sequence ID" value="CAF5179332.1"/>
    <property type="molecule type" value="Genomic_DNA"/>
</dbReference>
<evidence type="ECO:0000313" key="4">
    <source>
        <dbReference type="Proteomes" id="UP000676336"/>
    </source>
</evidence>
<dbReference type="InterPro" id="IPR018253">
    <property type="entry name" value="DnaJ_domain_CS"/>
</dbReference>
<dbReference type="PANTHER" id="PTHR43908">
    <property type="entry name" value="AT29763P-RELATED"/>
    <property type="match status" value="1"/>
</dbReference>
<dbReference type="PROSITE" id="PS00636">
    <property type="entry name" value="DNAJ_1"/>
    <property type="match status" value="1"/>
</dbReference>
<evidence type="ECO:0000313" key="3">
    <source>
        <dbReference type="EMBL" id="CAF5179332.1"/>
    </source>
</evidence>
<dbReference type="InterPro" id="IPR001623">
    <property type="entry name" value="DnaJ_domain"/>
</dbReference>